<dbReference type="STRING" id="101091.A0A1C7N3A1"/>
<dbReference type="Proteomes" id="UP000093000">
    <property type="component" value="Unassembled WGS sequence"/>
</dbReference>
<feature type="region of interest" description="Disordered" evidence="3">
    <location>
        <begin position="1132"/>
        <end position="1157"/>
    </location>
</feature>
<dbReference type="AlphaFoldDB" id="A0A1C7N3A1"/>
<dbReference type="PANTHER" id="PTHR31139:SF4">
    <property type="entry name" value="ECTOPIC P GRANULES PROTEIN 5 HOMOLOG"/>
    <property type="match status" value="1"/>
</dbReference>
<evidence type="ECO:0000259" key="4">
    <source>
        <dbReference type="Pfam" id="PF26573"/>
    </source>
</evidence>
<name>A0A1C7N3A1_9FUNG</name>
<gene>
    <name evidence="5" type="primary">EPG5</name>
    <name evidence="5" type="ORF">A0J61_08454</name>
</gene>
<dbReference type="InterPro" id="IPR058750">
    <property type="entry name" value="TPR_Epg5"/>
</dbReference>
<accession>A0A1C7N3A1</accession>
<keyword evidence="6" id="KW-1185">Reference proteome</keyword>
<reference evidence="5 6" key="1">
    <citation type="submission" date="2016-03" db="EMBL/GenBank/DDBJ databases">
        <title>Choanephora cucurbitarum.</title>
        <authorList>
            <person name="Min B."/>
            <person name="Park H."/>
            <person name="Park J.-H."/>
            <person name="Shin H.-D."/>
            <person name="Choi I.-G."/>
        </authorList>
    </citation>
    <scope>NUCLEOTIDE SEQUENCE [LARGE SCALE GENOMIC DNA]</scope>
    <source>
        <strain evidence="5 6">KUS-F28377</strain>
    </source>
</reference>
<feature type="compositionally biased region" description="Low complexity" evidence="3">
    <location>
        <begin position="1137"/>
        <end position="1153"/>
    </location>
</feature>
<evidence type="ECO:0000313" key="5">
    <source>
        <dbReference type="EMBL" id="OBZ83497.1"/>
    </source>
</evidence>
<proteinExistence type="inferred from homology"/>
<evidence type="ECO:0000256" key="2">
    <source>
        <dbReference type="ARBA" id="ARBA00023006"/>
    </source>
</evidence>
<dbReference type="OrthoDB" id="75419at2759"/>
<dbReference type="GO" id="GO:0005737">
    <property type="term" value="C:cytoplasm"/>
    <property type="evidence" value="ECO:0007669"/>
    <property type="project" value="TreeGrafter"/>
</dbReference>
<organism evidence="5 6">
    <name type="scientific">Choanephora cucurbitarum</name>
    <dbReference type="NCBI Taxonomy" id="101091"/>
    <lineage>
        <taxon>Eukaryota</taxon>
        <taxon>Fungi</taxon>
        <taxon>Fungi incertae sedis</taxon>
        <taxon>Mucoromycota</taxon>
        <taxon>Mucoromycotina</taxon>
        <taxon>Mucoromycetes</taxon>
        <taxon>Mucorales</taxon>
        <taxon>Mucorineae</taxon>
        <taxon>Choanephoraceae</taxon>
        <taxon>Choanephoroideae</taxon>
        <taxon>Choanephora</taxon>
    </lineage>
</organism>
<sequence length="1187" mass="137890">MDKELESLITKYKQSLDQLSEINHKAQEVNDSEQAIVHHLSKKHEAEEKLNQIISKLRLDVDHLLSKRQSETNAAKLAVDTYLHTIVWNLFSRTELQNEKLLFNQDQNRLSDKKCLLKLITTLFQFDQHHENTEYITQLHLWMTGLITIYLRLCSSNEKKKILQLLKGTSHISPWAIPLIQFHASDITDAENYIEILDIIFFNQETDETPTWTEDDFLAVMDQLAIDFHYSKMMESIGPDEPPHLLFEFSRTMTDSLLKAIKRFGSMKSLTKRLSQTVIQLALLLVEGTEERGWDCQEQIDQFLCSLVYSFYDLKKDGWFFLPNIPYKVLSMEALWQVTTHLLQMEDRTVPISLDLVLNEHLPNITRFQYELHDNQNQGVFMLSCLTNIVTCIPPGVDEISSMRDPEGMLSACIIAVIAYTLFNVAFIDKLLRELFYRDVRDNLRPICRCHPFIISLLFRWTVQHMATMERMALYLFHSIHLEDWVILKDDLTLLHKLLTVPSSCPSLTTQQLAQIQLARYVIEHLNYGYRHNSIDLVCSKSQPWSQRKVPFLSYETHEEIAFILLDACQKFQPIVENQESNNNIKGTMELVGTVMSNYYTPIADQLLKSPYLPINNHQHVHSKEGMAAEFIDWAWFVAIQLRLYDCPISPRATDIEASIDLPFIKAVLNSFNPVSSSHSALIIYIAFSLSVTSRHFLRFSSNEGWMKLWTILKRGKPEAVIQILSDIIPSFVYMHGDDFFNDESLTDLFRHLIEFKPDPMLTKAARQYLQRHKTTMNMSGIGLILGSTVWQAHLIDQTSQLMDDQGKGFSYVDLVLHSWFKTIFRKADWIWQASYISLVEQLCQLGFVVHRHRLVCQMLTEESKRLELAKQNSTSGPPRLARLMKNVMLMPDGPFASLLVGEWSVLKSNTKAPGVEQQYHWFSLYALLSETLEEASLRAEIVSAVHEECTDITTVYKTISKKPIEYFSLYRWLHHILIVPMDHPLLPLYFQMFFSLYYQLAGPHQTLGSLFFQQRPDALVELRNRIASIQTYYGQKMMTDLSTAEIQQQFYYAIWLWLGNEELSTGQLEIKELPSHYDKQRLSSCYAKEDEKEQPWHTHSFWLDLVNTHQLEQDFLLFPWQSAEKFRTTETTQGRLLTHSSSHSIQQTTSSLGDQASLSTHARRLRMLTDESTIEPLPPILIQKPT</sequence>
<comment type="caution">
    <text evidence="5">The sequence shown here is derived from an EMBL/GenBank/DDBJ whole genome shotgun (WGS) entry which is preliminary data.</text>
</comment>
<evidence type="ECO:0000256" key="1">
    <source>
        <dbReference type="ARBA" id="ARBA00010948"/>
    </source>
</evidence>
<dbReference type="Pfam" id="PF26573">
    <property type="entry name" value="TPR_Epg5_2"/>
    <property type="match status" value="1"/>
</dbReference>
<dbReference type="InParanoid" id="A0A1C7N3A1"/>
<feature type="domain" description="Epg5-like TPR" evidence="4">
    <location>
        <begin position="963"/>
        <end position="1085"/>
    </location>
</feature>
<dbReference type="GO" id="GO:0097352">
    <property type="term" value="P:autophagosome maturation"/>
    <property type="evidence" value="ECO:0007669"/>
    <property type="project" value="TreeGrafter"/>
</dbReference>
<comment type="similarity">
    <text evidence="1">Belongs to the EPG5 family.</text>
</comment>
<evidence type="ECO:0000256" key="3">
    <source>
        <dbReference type="SAM" id="MobiDB-lite"/>
    </source>
</evidence>
<dbReference type="PANTHER" id="PTHR31139">
    <property type="entry name" value="ECTOPIC P GRANULES PROTEIN 5 HOMOLOG"/>
    <property type="match status" value="1"/>
</dbReference>
<protein>
    <submittedName>
        <fullName evidence="5">Ectopic P granules protein 5</fullName>
    </submittedName>
</protein>
<dbReference type="EMBL" id="LUGH01000652">
    <property type="protein sequence ID" value="OBZ83497.1"/>
    <property type="molecule type" value="Genomic_DNA"/>
</dbReference>
<evidence type="ECO:0000313" key="6">
    <source>
        <dbReference type="Proteomes" id="UP000093000"/>
    </source>
</evidence>
<keyword evidence="2" id="KW-0072">Autophagy</keyword>
<dbReference type="InterPro" id="IPR051436">
    <property type="entry name" value="Autophagy-related_EPG5"/>
</dbReference>